<protein>
    <submittedName>
        <fullName evidence="1">Uncharacterized protein</fullName>
    </submittedName>
</protein>
<dbReference type="Proteomes" id="UP000276443">
    <property type="component" value="Unassembled WGS sequence"/>
</dbReference>
<evidence type="ECO:0000313" key="1">
    <source>
        <dbReference type="EMBL" id="RPF52264.1"/>
    </source>
</evidence>
<dbReference type="EMBL" id="RKRF01000010">
    <property type="protein sequence ID" value="RPF52264.1"/>
    <property type="molecule type" value="Genomic_DNA"/>
</dbReference>
<reference evidence="1 2" key="1">
    <citation type="submission" date="2018-11" db="EMBL/GenBank/DDBJ databases">
        <title>Genomic Encyclopedia of Type Strains, Phase IV (KMG-IV): sequencing the most valuable type-strain genomes for metagenomic binning, comparative biology and taxonomic classification.</title>
        <authorList>
            <person name="Goeker M."/>
        </authorList>
    </citation>
    <scope>NUCLEOTIDE SEQUENCE [LARGE SCALE GENOMIC DNA]</scope>
    <source>
        <strain evidence="1 2">DSM 18090</strain>
    </source>
</reference>
<gene>
    <name evidence="1" type="ORF">EDC24_2257</name>
</gene>
<keyword evidence="2" id="KW-1185">Reference proteome</keyword>
<organism evidence="1 2">
    <name type="scientific">Aquisalibacillus elongatus</name>
    <dbReference type="NCBI Taxonomy" id="485577"/>
    <lineage>
        <taxon>Bacteria</taxon>
        <taxon>Bacillati</taxon>
        <taxon>Bacillota</taxon>
        <taxon>Bacilli</taxon>
        <taxon>Bacillales</taxon>
        <taxon>Bacillaceae</taxon>
        <taxon>Aquisalibacillus</taxon>
    </lineage>
</organism>
<name>A0A3N5B4C9_9BACI</name>
<sequence>MEELVGHCHSCEKPVYCENGFLNGVHEEQQLYCTDCYSKKERDT</sequence>
<dbReference type="RefSeq" id="WP_281274520.1">
    <property type="nucleotide sequence ID" value="NZ_RKRF01000010.1"/>
</dbReference>
<proteinExistence type="predicted"/>
<accession>A0A3N5B4C9</accession>
<evidence type="ECO:0000313" key="2">
    <source>
        <dbReference type="Proteomes" id="UP000276443"/>
    </source>
</evidence>
<comment type="caution">
    <text evidence="1">The sequence shown here is derived from an EMBL/GenBank/DDBJ whole genome shotgun (WGS) entry which is preliminary data.</text>
</comment>
<dbReference type="AlphaFoldDB" id="A0A3N5B4C9"/>